<feature type="compositionally biased region" description="Low complexity" evidence="2">
    <location>
        <begin position="164"/>
        <end position="194"/>
    </location>
</feature>
<dbReference type="eggNOG" id="COG3266">
    <property type="taxonomic scope" value="Bacteria"/>
</dbReference>
<evidence type="ECO:0000256" key="1">
    <source>
        <dbReference type="SAM" id="Coils"/>
    </source>
</evidence>
<feature type="coiled-coil region" evidence="1">
    <location>
        <begin position="423"/>
        <end position="450"/>
    </location>
</feature>
<dbReference type="HOGENOM" id="CLU_024630_2_0_11"/>
<accession>F4H0A6</accession>
<dbReference type="Pfam" id="PF03993">
    <property type="entry name" value="DUF349"/>
    <property type="match status" value="3"/>
</dbReference>
<keyword evidence="4" id="KW-1185">Reference proteome</keyword>
<dbReference type="EMBL" id="CP002666">
    <property type="protein sequence ID" value="AEE46153.1"/>
    <property type="molecule type" value="Genomic_DNA"/>
</dbReference>
<dbReference type="AlphaFoldDB" id="F4H0A6"/>
<sequence>MTETPASPSTPDEPTTTPPSVEPAAPVPAEEATEPTAGDVTTDVADAAAPDDAPAADTDADVTAGEPTSDAAPSDETAPAQDEDAPEPVQDEDVVPDAPARDETATADAPAQDETATPDAPAQDETATPDAPAQDETATPDAPAQDETATPDAPAQDETATPDAPAGAEGTTASAGTVAPRPTPATVTPAGARPTPRPRPVPHPPASPAAVTPAAPVVPVPDDSAEAAHAATFGSVDDEGTVSVREAAGERVVGQFPGASREEALALYVRRFLDLQAKVAVFEARLTATDLSVKEIDQTLARLTEELAEPAAVGDLDALRARLESLRGVAAERRAAAEAERAAAREAALVSRTAIVEQAEKIASTDPSRIQWRPAGEQLRVLLEQWKEAQRSGPRLDRPTEESLWKRFSHARTTFDRERRHFFAELESRNAGAKAAKEQLVAEAEKLQHSTEWGPTAGAFRDLMARWKAAGRASRADDDALWSRFRAAQDTFFAARDAHSAATDTEFRANLEVKEALLAEAEAILPVRDLASAKQALRSIQDRWEAAGKVPRADVQRVEGRLRAVESAVRDADQAQWRRTNPETRARAEGAAAQLEQAIAGLEADLERAKSAGDARRIADAQAALDARRAWLEQVQRAAQDARG</sequence>
<proteinExistence type="predicted"/>
<feature type="compositionally biased region" description="Pro residues" evidence="2">
    <location>
        <begin position="195"/>
        <end position="207"/>
    </location>
</feature>
<feature type="compositionally biased region" description="Low complexity" evidence="2">
    <location>
        <begin position="1"/>
        <end position="15"/>
    </location>
</feature>
<feature type="compositionally biased region" description="Low complexity" evidence="2">
    <location>
        <begin position="22"/>
        <end position="65"/>
    </location>
</feature>
<evidence type="ECO:0000313" key="3">
    <source>
        <dbReference type="EMBL" id="AEE46153.1"/>
    </source>
</evidence>
<protein>
    <recommendedName>
        <fullName evidence="5">DUF349 domain-containing protein</fullName>
    </recommendedName>
</protein>
<feature type="compositionally biased region" description="Low complexity" evidence="2">
    <location>
        <begin position="208"/>
        <end position="221"/>
    </location>
</feature>
<feature type="compositionally biased region" description="Acidic residues" evidence="2">
    <location>
        <begin position="81"/>
        <end position="95"/>
    </location>
</feature>
<dbReference type="InterPro" id="IPR007139">
    <property type="entry name" value="DUF349"/>
</dbReference>
<reference evidence="3 4" key="1">
    <citation type="submission" date="2011-04" db="EMBL/GenBank/DDBJ databases">
        <title>Complete sequence of Cellulomonas fimi ATCC 484.</title>
        <authorList>
            <consortium name="US DOE Joint Genome Institute"/>
            <person name="Lucas S."/>
            <person name="Han J."/>
            <person name="Lapidus A."/>
            <person name="Cheng J.-F."/>
            <person name="Goodwin L."/>
            <person name="Pitluck S."/>
            <person name="Peters L."/>
            <person name="Chertkov O."/>
            <person name="Detter J.C."/>
            <person name="Han C."/>
            <person name="Tapia R."/>
            <person name="Land M."/>
            <person name="Hauser L."/>
            <person name="Kyrpides N."/>
            <person name="Ivanova N."/>
            <person name="Ovchinnikova G."/>
            <person name="Pagani I."/>
            <person name="Mead D."/>
            <person name="Brumm P."/>
            <person name="Woyke T."/>
        </authorList>
    </citation>
    <scope>NUCLEOTIDE SEQUENCE [LARGE SCALE GENOMIC DNA]</scope>
    <source>
        <strain evidence="4">ATCC 484 / DSM 20113 / JCM 1341 / NBRC 15513 / NCIMB 8980 / NCTC 7547</strain>
    </source>
</reference>
<dbReference type="KEGG" id="cfi:Celf_2023"/>
<evidence type="ECO:0000313" key="4">
    <source>
        <dbReference type="Proteomes" id="UP000008460"/>
    </source>
</evidence>
<evidence type="ECO:0008006" key="5">
    <source>
        <dbReference type="Google" id="ProtNLM"/>
    </source>
</evidence>
<feature type="region of interest" description="Disordered" evidence="2">
    <location>
        <begin position="1"/>
        <end position="234"/>
    </location>
</feature>
<name>F4H0A6_CELFA</name>
<dbReference type="STRING" id="590998.Celf_2023"/>
<keyword evidence="1" id="KW-0175">Coiled coil</keyword>
<feature type="coiled-coil region" evidence="1">
    <location>
        <begin position="555"/>
        <end position="612"/>
    </location>
</feature>
<dbReference type="RefSeq" id="WP_013771179.1">
    <property type="nucleotide sequence ID" value="NC_015514.1"/>
</dbReference>
<evidence type="ECO:0000256" key="2">
    <source>
        <dbReference type="SAM" id="MobiDB-lite"/>
    </source>
</evidence>
<organism evidence="3 4">
    <name type="scientific">Cellulomonas fimi (strain ATCC 484 / DSM 20113 / JCM 1341 / CCUG 24087 / LMG 16345 / NBRC 15513 / NCIMB 8980 / NCTC 7547 / NRS-133)</name>
    <dbReference type="NCBI Taxonomy" id="590998"/>
    <lineage>
        <taxon>Bacteria</taxon>
        <taxon>Bacillati</taxon>
        <taxon>Actinomycetota</taxon>
        <taxon>Actinomycetes</taxon>
        <taxon>Micrococcales</taxon>
        <taxon>Cellulomonadaceae</taxon>
        <taxon>Cellulomonas</taxon>
    </lineage>
</organism>
<gene>
    <name evidence="3" type="ordered locus">Celf_2023</name>
</gene>
<dbReference type="Proteomes" id="UP000008460">
    <property type="component" value="Chromosome"/>
</dbReference>